<dbReference type="InterPro" id="IPR005197">
    <property type="entry name" value="Glyco_hydro_71"/>
</dbReference>
<organism evidence="6 7">
    <name type="scientific">Nonomuraea recticatena</name>
    <dbReference type="NCBI Taxonomy" id="46178"/>
    <lineage>
        <taxon>Bacteria</taxon>
        <taxon>Bacillati</taxon>
        <taxon>Actinomycetota</taxon>
        <taxon>Actinomycetes</taxon>
        <taxon>Streptosporangiales</taxon>
        <taxon>Streptosporangiaceae</taxon>
        <taxon>Nonomuraea</taxon>
    </lineage>
</organism>
<evidence type="ECO:0000256" key="3">
    <source>
        <dbReference type="ARBA" id="ARBA00022729"/>
    </source>
</evidence>
<sequence length="653" mass="70301">MTYRYMKGTMSMRLRAITLLLVLLGSTAAAVTPAVAEAEKTVSFASAEDSYVSQAGPGKTHHTVTWLSVCTTPCDGAAASERGAFVRFDVKDVPANAVNVTMTLDVQSVRTTDTTLEVRPVKGEWTADSLTFDNRPALGEVITTHKGLTAGGTAKLDVSSAFTGNGAYDFALTSPSGAHGVLHSSRATSGQGPKLTIGYDTETATPAPSGPLPFAIPSTATLRASERKVFAHYFTPYPISLNNRTGADDYYTKHYLTPTGESNKHLAYGGLLRDRPIPRGVLSGDWQLADMKQEIETAVEAGLDGFTVDVLSLTSAHWDRLNTLIKAADAVDPGFKIVLMPDMTSLKTDAATLAAAMAKLATAKSVYRLPDRRLVISPFKAEGQSAAWWTNFMKIMKDTHGITVAFVPVFLNFPSNAAAFAPISYGFSNWGNRSPAGQSGIASNIAKAHELKKIWMQPVSVQDERPNQGIYDEANNTENLRVTWEKSISGGADWIQLTTWNDFSEGTQFAPSVHNGGAYLDISSYYLTWWKTGKAPAITRDTLYLTHRTQFAAARPTSGTQTKFMLPRSGTSAPRDTVEVLSFLTRAATVKASIGGVEKTYAGQAGLQAKTFPLAYGTNKASVGAVTVTSPWQVKKDFTVQDLQYHAVSSGRK</sequence>
<evidence type="ECO:0000259" key="5">
    <source>
        <dbReference type="Pfam" id="PF24517"/>
    </source>
</evidence>
<gene>
    <name evidence="6" type="ORF">GCM10010412_032670</name>
</gene>
<dbReference type="NCBIfam" id="NF033679">
    <property type="entry name" value="DNRLRE_dom"/>
    <property type="match status" value="1"/>
</dbReference>
<evidence type="ECO:0000256" key="1">
    <source>
        <dbReference type="ARBA" id="ARBA00004613"/>
    </source>
</evidence>
<feature type="domain" description="Carbohydrate-binding module family 96" evidence="5">
    <location>
        <begin position="41"/>
        <end position="197"/>
    </location>
</feature>
<dbReference type="Pfam" id="PF24517">
    <property type="entry name" value="CBM96"/>
    <property type="match status" value="1"/>
</dbReference>
<proteinExistence type="predicted"/>
<dbReference type="Gene3D" id="3.20.20.80">
    <property type="entry name" value="Glycosidases"/>
    <property type="match status" value="1"/>
</dbReference>
<evidence type="ECO:0000256" key="4">
    <source>
        <dbReference type="SAM" id="SignalP"/>
    </source>
</evidence>
<dbReference type="CDD" id="cd11577">
    <property type="entry name" value="GH71"/>
    <property type="match status" value="1"/>
</dbReference>
<keyword evidence="3 4" id="KW-0732">Signal</keyword>
<name>A0ABN3RWE2_9ACTN</name>
<keyword evidence="2" id="KW-0964">Secreted</keyword>
<dbReference type="InterPro" id="IPR055372">
    <property type="entry name" value="CBM96"/>
</dbReference>
<comment type="subcellular location">
    <subcellularLocation>
        <location evidence="1">Secreted</location>
    </subcellularLocation>
</comment>
<keyword evidence="7" id="KW-1185">Reference proteome</keyword>
<feature type="signal peptide" evidence="4">
    <location>
        <begin position="1"/>
        <end position="30"/>
    </location>
</feature>
<evidence type="ECO:0000313" key="6">
    <source>
        <dbReference type="EMBL" id="GAA2660321.1"/>
    </source>
</evidence>
<reference evidence="6 7" key="1">
    <citation type="journal article" date="2019" name="Int. J. Syst. Evol. Microbiol.">
        <title>The Global Catalogue of Microorganisms (GCM) 10K type strain sequencing project: providing services to taxonomists for standard genome sequencing and annotation.</title>
        <authorList>
            <consortium name="The Broad Institute Genomics Platform"/>
            <consortium name="The Broad Institute Genome Sequencing Center for Infectious Disease"/>
            <person name="Wu L."/>
            <person name="Ma J."/>
        </authorList>
    </citation>
    <scope>NUCLEOTIDE SEQUENCE [LARGE SCALE GENOMIC DNA]</scope>
    <source>
        <strain evidence="6 7">JCM 6835</strain>
    </source>
</reference>
<evidence type="ECO:0000313" key="7">
    <source>
        <dbReference type="Proteomes" id="UP001501666"/>
    </source>
</evidence>
<dbReference type="Pfam" id="PF03659">
    <property type="entry name" value="Glyco_hydro_71"/>
    <property type="match status" value="1"/>
</dbReference>
<dbReference type="EMBL" id="BAAATE010000007">
    <property type="protein sequence ID" value="GAA2660321.1"/>
    <property type="molecule type" value="Genomic_DNA"/>
</dbReference>
<protein>
    <recommendedName>
        <fullName evidence="5">Carbohydrate-binding module family 96 domain-containing protein</fullName>
    </recommendedName>
</protein>
<comment type="caution">
    <text evidence="6">The sequence shown here is derived from an EMBL/GenBank/DDBJ whole genome shotgun (WGS) entry which is preliminary data.</text>
</comment>
<accession>A0ABN3RWE2</accession>
<feature type="chain" id="PRO_5046923918" description="Carbohydrate-binding module family 96 domain-containing protein" evidence="4">
    <location>
        <begin position="31"/>
        <end position="653"/>
    </location>
</feature>
<evidence type="ECO:0000256" key="2">
    <source>
        <dbReference type="ARBA" id="ARBA00022525"/>
    </source>
</evidence>
<dbReference type="Proteomes" id="UP001501666">
    <property type="component" value="Unassembled WGS sequence"/>
</dbReference>